<organism evidence="1 2">
    <name type="scientific">Gymnopus androsaceus JB14</name>
    <dbReference type="NCBI Taxonomy" id="1447944"/>
    <lineage>
        <taxon>Eukaryota</taxon>
        <taxon>Fungi</taxon>
        <taxon>Dikarya</taxon>
        <taxon>Basidiomycota</taxon>
        <taxon>Agaricomycotina</taxon>
        <taxon>Agaricomycetes</taxon>
        <taxon>Agaricomycetidae</taxon>
        <taxon>Agaricales</taxon>
        <taxon>Marasmiineae</taxon>
        <taxon>Omphalotaceae</taxon>
        <taxon>Gymnopus</taxon>
    </lineage>
</organism>
<gene>
    <name evidence="1" type="ORF">BT96DRAFT_485757</name>
</gene>
<keyword evidence="2" id="KW-1185">Reference proteome</keyword>
<accession>A0A6A4HY93</accession>
<sequence length="51" mass="5965">MDGWLPTWQPVVSFRAMFNSIKNFTSLRFTRFHAGRRLGTIVDIVEQPVKI</sequence>
<proteinExistence type="predicted"/>
<reference evidence="1" key="1">
    <citation type="journal article" date="2019" name="Environ. Microbiol.">
        <title>Fungal ecological strategies reflected in gene transcription - a case study of two litter decomposers.</title>
        <authorList>
            <person name="Barbi F."/>
            <person name="Kohler A."/>
            <person name="Barry K."/>
            <person name="Baskaran P."/>
            <person name="Daum C."/>
            <person name="Fauchery L."/>
            <person name="Ihrmark K."/>
            <person name="Kuo A."/>
            <person name="LaButti K."/>
            <person name="Lipzen A."/>
            <person name="Morin E."/>
            <person name="Grigoriev I.V."/>
            <person name="Henrissat B."/>
            <person name="Lindahl B."/>
            <person name="Martin F."/>
        </authorList>
    </citation>
    <scope>NUCLEOTIDE SEQUENCE</scope>
    <source>
        <strain evidence="1">JB14</strain>
    </source>
</reference>
<evidence type="ECO:0000313" key="1">
    <source>
        <dbReference type="EMBL" id="KAE9403509.1"/>
    </source>
</evidence>
<dbReference type="AlphaFoldDB" id="A0A6A4HY93"/>
<evidence type="ECO:0000313" key="2">
    <source>
        <dbReference type="Proteomes" id="UP000799118"/>
    </source>
</evidence>
<dbReference type="Proteomes" id="UP000799118">
    <property type="component" value="Unassembled WGS sequence"/>
</dbReference>
<dbReference type="EMBL" id="ML769424">
    <property type="protein sequence ID" value="KAE9403509.1"/>
    <property type="molecule type" value="Genomic_DNA"/>
</dbReference>
<protein>
    <submittedName>
        <fullName evidence="1">Uncharacterized protein</fullName>
    </submittedName>
</protein>
<name>A0A6A4HY93_9AGAR</name>